<evidence type="ECO:0000313" key="1">
    <source>
        <dbReference type="Proteomes" id="UP000046392"/>
    </source>
</evidence>
<dbReference type="AlphaFoldDB" id="A0A0N5BKI8"/>
<sequence>MKVKYPKLTIILLLTKNTWRGRPLKVVEFSSDDEYDIFLNNIDFKEIKKLRLTNGLDGEYISIYYESYSSRDFSRYTFSTGLKNGRCYRDYPFVTIKNSRKFGMLYDGNLLRMESPRRLGLFEENGPRSIGKKIAMDLLTDNSMLEYEKAPTNARKSLDIQITNHLLELGLLNPGNTCGRKGFKLLFNKVYKYGVVRQKYYSKLFDKIKFNSN</sequence>
<reference evidence="2" key="1">
    <citation type="submission" date="2017-02" db="UniProtKB">
        <authorList>
            <consortium name="WormBaseParasite"/>
        </authorList>
    </citation>
    <scope>IDENTIFICATION</scope>
</reference>
<accession>A0A0N5BKI8</accession>
<name>A0A0N5BKI8_STREA</name>
<organism evidence="1 2">
    <name type="scientific">Strongyloides papillosus</name>
    <name type="common">Intestinal threadworm</name>
    <dbReference type="NCBI Taxonomy" id="174720"/>
    <lineage>
        <taxon>Eukaryota</taxon>
        <taxon>Metazoa</taxon>
        <taxon>Ecdysozoa</taxon>
        <taxon>Nematoda</taxon>
        <taxon>Chromadorea</taxon>
        <taxon>Rhabditida</taxon>
        <taxon>Tylenchina</taxon>
        <taxon>Panagrolaimomorpha</taxon>
        <taxon>Strongyloidoidea</taxon>
        <taxon>Strongyloididae</taxon>
        <taxon>Strongyloides</taxon>
    </lineage>
</organism>
<proteinExistence type="predicted"/>
<dbReference type="Proteomes" id="UP000046392">
    <property type="component" value="Unplaced"/>
</dbReference>
<keyword evidence="1" id="KW-1185">Reference proteome</keyword>
<protein>
    <submittedName>
        <fullName evidence="2">DUF2156 domain-containing protein</fullName>
    </submittedName>
</protein>
<evidence type="ECO:0000313" key="2">
    <source>
        <dbReference type="WBParaSite" id="SPAL_0000644400.1"/>
    </source>
</evidence>
<dbReference type="WBParaSite" id="SPAL_0000644400.1">
    <property type="protein sequence ID" value="SPAL_0000644400.1"/>
    <property type="gene ID" value="SPAL_0000644400"/>
</dbReference>